<keyword evidence="3" id="KW-1185">Reference proteome</keyword>
<evidence type="ECO:0000313" key="3">
    <source>
        <dbReference type="Proteomes" id="UP001295794"/>
    </source>
</evidence>
<reference evidence="2" key="1">
    <citation type="submission" date="2023-11" db="EMBL/GenBank/DDBJ databases">
        <authorList>
            <person name="De Vega J J."/>
            <person name="De Vega J J."/>
        </authorList>
    </citation>
    <scope>NUCLEOTIDE SEQUENCE</scope>
</reference>
<dbReference type="Proteomes" id="UP001295794">
    <property type="component" value="Unassembled WGS sequence"/>
</dbReference>
<comment type="caution">
    <text evidence="2">The sequence shown here is derived from an EMBL/GenBank/DDBJ whole genome shotgun (WGS) entry which is preliminary data.</text>
</comment>
<protein>
    <submittedName>
        <fullName evidence="2">Uncharacterized protein</fullName>
    </submittedName>
</protein>
<feature type="compositionally biased region" description="Basic residues" evidence="1">
    <location>
        <begin position="110"/>
        <end position="125"/>
    </location>
</feature>
<accession>A0AAD2HB71</accession>
<dbReference type="EMBL" id="CAVNYO010000189">
    <property type="protein sequence ID" value="CAK5272938.1"/>
    <property type="molecule type" value="Genomic_DNA"/>
</dbReference>
<proteinExistence type="predicted"/>
<sequence length="131" mass="14481">RRPGSRPSRTAQARTCWTCWRSCRCTGPARARSRSSELMLFTAMRRSGGAHHLSRGYLRPPASIDAVHGDPVERARGCEDVPLQHVARQPWGSAQRVGVDVRGCGPPRTRAGRTRGCKARRRRPARTGARG</sequence>
<evidence type="ECO:0000313" key="2">
    <source>
        <dbReference type="EMBL" id="CAK5272938.1"/>
    </source>
</evidence>
<name>A0AAD2HB71_9AGAR</name>
<feature type="region of interest" description="Disordered" evidence="1">
    <location>
        <begin position="94"/>
        <end position="131"/>
    </location>
</feature>
<gene>
    <name evidence="2" type="ORF">MYCIT1_LOCUS18946</name>
</gene>
<feature type="non-terminal residue" evidence="2">
    <location>
        <position position="1"/>
    </location>
</feature>
<evidence type="ECO:0000256" key="1">
    <source>
        <dbReference type="SAM" id="MobiDB-lite"/>
    </source>
</evidence>
<dbReference type="AlphaFoldDB" id="A0AAD2HB71"/>
<organism evidence="2 3">
    <name type="scientific">Mycena citricolor</name>
    <dbReference type="NCBI Taxonomy" id="2018698"/>
    <lineage>
        <taxon>Eukaryota</taxon>
        <taxon>Fungi</taxon>
        <taxon>Dikarya</taxon>
        <taxon>Basidiomycota</taxon>
        <taxon>Agaricomycotina</taxon>
        <taxon>Agaricomycetes</taxon>
        <taxon>Agaricomycetidae</taxon>
        <taxon>Agaricales</taxon>
        <taxon>Marasmiineae</taxon>
        <taxon>Mycenaceae</taxon>
        <taxon>Mycena</taxon>
    </lineage>
</organism>